<organism evidence="1">
    <name type="scientific">Trepomonas sp. PC1</name>
    <dbReference type="NCBI Taxonomy" id="1076344"/>
    <lineage>
        <taxon>Eukaryota</taxon>
        <taxon>Metamonada</taxon>
        <taxon>Diplomonadida</taxon>
        <taxon>Hexamitidae</taxon>
        <taxon>Hexamitinae</taxon>
        <taxon>Trepomonas</taxon>
    </lineage>
</organism>
<feature type="non-terminal residue" evidence="1">
    <location>
        <position position="101"/>
    </location>
</feature>
<gene>
    <name evidence="1" type="ORF">TPC1_12606</name>
</gene>
<protein>
    <submittedName>
        <fullName evidence="1">Glutamate-rich WD-repeat protein</fullName>
    </submittedName>
</protein>
<reference evidence="1" key="1">
    <citation type="submission" date="2015-07" db="EMBL/GenBank/DDBJ databases">
        <title>Adaptation to a free-living lifestyle via gene acquisitions in the diplomonad Trepomonas sp. PC1.</title>
        <authorList>
            <person name="Xu F."/>
            <person name="Jerlstrom-Hultqvist J."/>
            <person name="Kolisko M."/>
            <person name="Simpson A.G.B."/>
            <person name="Roger A.J."/>
            <person name="Svard S.G."/>
            <person name="Andersson J.O."/>
        </authorList>
    </citation>
    <scope>NUCLEOTIDE SEQUENCE</scope>
    <source>
        <strain evidence="1">PC1</strain>
    </source>
</reference>
<accession>A0A146KD24</accession>
<dbReference type="AlphaFoldDB" id="A0A146KD24"/>
<name>A0A146KD24_9EUKA</name>
<feature type="non-terminal residue" evidence="1">
    <location>
        <position position="1"/>
    </location>
</feature>
<dbReference type="SUPFAM" id="SSF50960">
    <property type="entry name" value="TolB, C-terminal domain"/>
    <property type="match status" value="1"/>
</dbReference>
<dbReference type="EMBL" id="GDID01001943">
    <property type="protein sequence ID" value="JAP94663.1"/>
    <property type="molecule type" value="Transcribed_RNA"/>
</dbReference>
<sequence>WTLDLGINGVLQKISFNKGAITSLKASPTSPYTIAVTDEKNALTMYQMDAENEPELIKMGYPSEYLFLHCGLDEPKEIAWMGGVDGFLAVTDLNGVQLIKP</sequence>
<evidence type="ECO:0000313" key="1">
    <source>
        <dbReference type="EMBL" id="JAP94663.1"/>
    </source>
</evidence>
<proteinExistence type="predicted"/>